<dbReference type="PANTHER" id="PTHR23240">
    <property type="entry name" value="DNA CROSS-LINK REPAIR PROTEIN PSO2/SNM1-RELATED"/>
    <property type="match status" value="1"/>
</dbReference>
<evidence type="ECO:0000256" key="2">
    <source>
        <dbReference type="ARBA" id="ARBA00004123"/>
    </source>
</evidence>
<keyword evidence="9" id="KW-0227">DNA damage</keyword>
<dbReference type="PROSITE" id="PS00086">
    <property type="entry name" value="CYTOCHROME_P450"/>
    <property type="match status" value="1"/>
</dbReference>
<dbReference type="InterPro" id="IPR036866">
    <property type="entry name" value="RibonucZ/Hydroxyglut_hydro"/>
</dbReference>
<feature type="region of interest" description="Disordered" evidence="25">
    <location>
        <begin position="274"/>
        <end position="293"/>
    </location>
</feature>
<evidence type="ECO:0000256" key="9">
    <source>
        <dbReference type="ARBA" id="ARBA00022763"/>
    </source>
</evidence>
<evidence type="ECO:0000256" key="24">
    <source>
        <dbReference type="PIRSR" id="PIRSR602401-1"/>
    </source>
</evidence>
<comment type="subcellular location">
    <subcellularLocation>
        <location evidence="3">Membrane</location>
        <topology evidence="3">Single-pass membrane protein</topology>
    </subcellularLocation>
    <subcellularLocation>
        <location evidence="2">Nucleus</location>
    </subcellularLocation>
</comment>
<keyword evidence="10" id="KW-1133">Transmembrane helix</keyword>
<dbReference type="Gene3D" id="3.40.50.150">
    <property type="entry name" value="Vaccinia Virus protein VP39"/>
    <property type="match status" value="1"/>
</dbReference>
<keyword evidence="7" id="KW-0812">Transmembrane</keyword>
<evidence type="ECO:0000256" key="21">
    <source>
        <dbReference type="ARBA" id="ARBA00072826"/>
    </source>
</evidence>
<dbReference type="GO" id="GO:0036297">
    <property type="term" value="P:interstrand cross-link repair"/>
    <property type="evidence" value="ECO:0007669"/>
    <property type="project" value="TreeGrafter"/>
</dbReference>
<evidence type="ECO:0000256" key="17">
    <source>
        <dbReference type="ARBA" id="ARBA00023242"/>
    </source>
</evidence>
<keyword evidence="6 24" id="KW-0349">Heme</keyword>
<keyword evidence="12 24" id="KW-0408">Iron</keyword>
<comment type="subunit">
    <text evidence="18">Component of the heptameric LSM1-LSM7 complex, which consists of LSM1, LSM2, LSM3, LSM4, LSM5, LSM6 and LSM7. Component of the heptameric LSM2-LSM8 complex, which consists of LSM2, LSM3, LSM4, LSM5, LSM6, LSM7 and LSM8. The LSm subunits form a seven-membered ring structure with a doughnut shape.</text>
</comment>
<accession>A0A5N7CZH6</accession>
<dbReference type="RefSeq" id="XP_031936883.1">
    <property type="nucleotide sequence ID" value="XM_032085354.1"/>
</dbReference>
<dbReference type="InterPro" id="IPR002401">
    <property type="entry name" value="Cyt_P450_E_grp-I"/>
</dbReference>
<comment type="catalytic activity">
    <reaction evidence="19">
        <text>benzoate + reduced [NADPH--hemoprotein reductase] + O2 = 4-hydroxybenzoate + oxidized [NADPH--hemoprotein reductase] + H2O + H(+)</text>
        <dbReference type="Rhea" id="RHEA:18033"/>
        <dbReference type="Rhea" id="RHEA-COMP:11964"/>
        <dbReference type="Rhea" id="RHEA-COMP:11965"/>
        <dbReference type="ChEBI" id="CHEBI:15377"/>
        <dbReference type="ChEBI" id="CHEBI:15378"/>
        <dbReference type="ChEBI" id="CHEBI:15379"/>
        <dbReference type="ChEBI" id="CHEBI:16150"/>
        <dbReference type="ChEBI" id="CHEBI:17879"/>
        <dbReference type="ChEBI" id="CHEBI:57618"/>
        <dbReference type="ChEBI" id="CHEBI:58210"/>
        <dbReference type="EC" id="1.14.14.92"/>
    </reaction>
</comment>
<evidence type="ECO:0000256" key="8">
    <source>
        <dbReference type="ARBA" id="ARBA00022723"/>
    </source>
</evidence>
<dbReference type="InterPro" id="IPR029063">
    <property type="entry name" value="SAM-dependent_MTases_sf"/>
</dbReference>
<dbReference type="GeneID" id="43670045"/>
<feature type="compositionally biased region" description="Basic and acidic residues" evidence="25">
    <location>
        <begin position="31"/>
        <end position="46"/>
    </location>
</feature>
<dbReference type="Pfam" id="PF01423">
    <property type="entry name" value="LSM"/>
    <property type="match status" value="1"/>
</dbReference>
<dbReference type="SUPFAM" id="SSF53335">
    <property type="entry name" value="S-adenosyl-L-methionine-dependent methyltransferases"/>
    <property type="match status" value="1"/>
</dbReference>
<accession>A0A5N6IG34</accession>
<dbReference type="InterPro" id="IPR016654">
    <property type="entry name" value="U6_snRNA_Lsm2"/>
</dbReference>
<keyword evidence="16" id="KW-0234">DNA repair</keyword>
<evidence type="ECO:0000313" key="28">
    <source>
        <dbReference type="Proteomes" id="UP000325579"/>
    </source>
</evidence>
<dbReference type="InterPro" id="IPR001163">
    <property type="entry name" value="Sm_dom_euk/arc"/>
</dbReference>
<feature type="compositionally biased region" description="Acidic residues" evidence="25">
    <location>
        <begin position="1227"/>
        <end position="1262"/>
    </location>
</feature>
<dbReference type="Gene3D" id="3.60.15.10">
    <property type="entry name" value="Ribonuclease Z/Hydroxyacylglutathione hydrolase-like"/>
    <property type="match status" value="1"/>
</dbReference>
<evidence type="ECO:0000256" key="25">
    <source>
        <dbReference type="SAM" id="MobiDB-lite"/>
    </source>
</evidence>
<evidence type="ECO:0000259" key="26">
    <source>
        <dbReference type="PROSITE" id="PS52002"/>
    </source>
</evidence>
<dbReference type="Pfam" id="PF00067">
    <property type="entry name" value="p450"/>
    <property type="match status" value="1"/>
</dbReference>
<feature type="compositionally biased region" description="Polar residues" evidence="25">
    <location>
        <begin position="130"/>
        <end position="143"/>
    </location>
</feature>
<feature type="region of interest" description="Disordered" evidence="25">
    <location>
        <begin position="1027"/>
        <end position="1212"/>
    </location>
</feature>
<dbReference type="InterPro" id="IPR001128">
    <property type="entry name" value="Cyt_P450"/>
</dbReference>
<feature type="domain" description="Sm" evidence="26">
    <location>
        <begin position="958"/>
        <end position="1032"/>
    </location>
</feature>
<keyword evidence="8 24" id="KW-0479">Metal-binding</keyword>
<dbReference type="FunFam" id="1.10.630.10:FF:000053">
    <property type="entry name" value="Cytochrome P450 benzoate 4-monooxygenase"/>
    <property type="match status" value="1"/>
</dbReference>
<dbReference type="GO" id="GO:0003684">
    <property type="term" value="F:damaged DNA binding"/>
    <property type="evidence" value="ECO:0007669"/>
    <property type="project" value="TreeGrafter"/>
</dbReference>
<dbReference type="SUPFAM" id="SSF50182">
    <property type="entry name" value="Sm-like ribonucleoproteins"/>
    <property type="match status" value="1"/>
</dbReference>
<dbReference type="PROSITE" id="PS52002">
    <property type="entry name" value="SM"/>
    <property type="match status" value="1"/>
</dbReference>
<reference evidence="27 28" key="1">
    <citation type="submission" date="2019-04" db="EMBL/GenBank/DDBJ databases">
        <authorList>
            <consortium name="DOE Joint Genome Institute"/>
            <person name="Mondo S."/>
            <person name="Kjaerbolling I."/>
            <person name="Vesth T."/>
            <person name="Frisvad J.C."/>
            <person name="Nybo J.L."/>
            <person name="Theobald S."/>
            <person name="Kildgaard S."/>
            <person name="Isbrandt T."/>
            <person name="Kuo A."/>
            <person name="Sato A."/>
            <person name="Lyhne E.K."/>
            <person name="Kogle M.E."/>
            <person name="Wiebenga A."/>
            <person name="Kun R.S."/>
            <person name="Lubbers R.J."/>
            <person name="Makela M.R."/>
            <person name="Barry K."/>
            <person name="Chovatia M."/>
            <person name="Clum A."/>
            <person name="Daum C."/>
            <person name="Haridas S."/>
            <person name="He G."/>
            <person name="LaButti K."/>
            <person name="Lipzen A."/>
            <person name="Riley R."/>
            <person name="Salamov A."/>
            <person name="Simmons B.A."/>
            <person name="Magnuson J.K."/>
            <person name="Henrissat B."/>
            <person name="Mortensen U.H."/>
            <person name="Larsen T.O."/>
            <person name="Devries R.P."/>
            <person name="Grigoriev I.V."/>
            <person name="Machida M."/>
            <person name="Baker S.E."/>
            <person name="Andersen M.R."/>
            <person name="Cantor M.N."/>
            <person name="Hua S.X."/>
        </authorList>
    </citation>
    <scope>NUCLEOTIDE SEQUENCE [LARGE SCALE GENOMIC DNA]</scope>
    <source>
        <strain evidence="27 28">CBS 119388</strain>
    </source>
</reference>
<gene>
    <name evidence="27" type="ORF">BDV37DRAFT_275192</name>
</gene>
<evidence type="ECO:0000256" key="15">
    <source>
        <dbReference type="ARBA" id="ARBA00023180"/>
    </source>
</evidence>
<comment type="similarity">
    <text evidence="5">Belongs to the cytochrome P450 family.</text>
</comment>
<dbReference type="SUPFAM" id="SSF56281">
    <property type="entry name" value="Metallo-hydrolase/oxidoreductase"/>
    <property type="match status" value="1"/>
</dbReference>
<keyword evidence="17" id="KW-0539">Nucleus</keyword>
<evidence type="ECO:0000256" key="18">
    <source>
        <dbReference type="ARBA" id="ARBA00025892"/>
    </source>
</evidence>
<dbReference type="GO" id="GO:0020037">
    <property type="term" value="F:heme binding"/>
    <property type="evidence" value="ECO:0007669"/>
    <property type="project" value="InterPro"/>
</dbReference>
<keyword evidence="15" id="KW-0325">Glycoprotein</keyword>
<dbReference type="SMART" id="SM00651">
    <property type="entry name" value="Sm"/>
    <property type="match status" value="1"/>
</dbReference>
<feature type="region of interest" description="Disordered" evidence="25">
    <location>
        <begin position="191"/>
        <end position="221"/>
    </location>
</feature>
<comment type="similarity">
    <text evidence="4">Belongs to the DNA repair metallo-beta-lactamase (DRMBL) family.</text>
</comment>
<organism evidence="27 28">
    <name type="scientific">Aspergillus pseudonomiae</name>
    <dbReference type="NCBI Taxonomy" id="1506151"/>
    <lineage>
        <taxon>Eukaryota</taxon>
        <taxon>Fungi</taxon>
        <taxon>Dikarya</taxon>
        <taxon>Ascomycota</taxon>
        <taxon>Pezizomycotina</taxon>
        <taxon>Eurotiomycetes</taxon>
        <taxon>Eurotiomycetidae</taxon>
        <taxon>Eurotiales</taxon>
        <taxon>Aspergillaceae</taxon>
        <taxon>Aspergillus</taxon>
        <taxon>Aspergillus subgen. Circumdati</taxon>
    </lineage>
</organism>
<dbReference type="Gene3D" id="1.10.630.10">
    <property type="entry name" value="Cytochrome P450"/>
    <property type="match status" value="1"/>
</dbReference>
<evidence type="ECO:0000256" key="16">
    <source>
        <dbReference type="ARBA" id="ARBA00023204"/>
    </source>
</evidence>
<evidence type="ECO:0000256" key="4">
    <source>
        <dbReference type="ARBA" id="ARBA00010304"/>
    </source>
</evidence>
<dbReference type="OrthoDB" id="1470350at2759"/>
<evidence type="ECO:0000256" key="1">
    <source>
        <dbReference type="ARBA" id="ARBA00001971"/>
    </source>
</evidence>
<dbReference type="PRINTS" id="PR00385">
    <property type="entry name" value="P450"/>
</dbReference>
<proteinExistence type="inferred from homology"/>
<name>A0A5N6IG34_9EURO</name>
<feature type="compositionally biased region" description="Basic and acidic residues" evidence="25">
    <location>
        <begin position="439"/>
        <end position="451"/>
    </location>
</feature>
<dbReference type="InterPro" id="IPR047575">
    <property type="entry name" value="Sm"/>
</dbReference>
<comment type="cofactor">
    <cofactor evidence="1 24">
        <name>heme</name>
        <dbReference type="ChEBI" id="CHEBI:30413"/>
    </cofactor>
</comment>
<dbReference type="GO" id="GO:0035312">
    <property type="term" value="F:5'-3' DNA exonuclease activity"/>
    <property type="evidence" value="ECO:0007669"/>
    <property type="project" value="TreeGrafter"/>
</dbReference>
<feature type="region of interest" description="Disordered" evidence="25">
    <location>
        <begin position="1224"/>
        <end position="1271"/>
    </location>
</feature>
<dbReference type="InterPro" id="IPR010920">
    <property type="entry name" value="LSM_dom_sf"/>
</dbReference>
<feature type="compositionally biased region" description="Basic and acidic residues" evidence="25">
    <location>
        <begin position="1191"/>
        <end position="1203"/>
    </location>
</feature>
<dbReference type="Gene3D" id="3.40.50.12650">
    <property type="match status" value="1"/>
</dbReference>
<dbReference type="CDD" id="cd01725">
    <property type="entry name" value="LSm2"/>
    <property type="match status" value="1"/>
</dbReference>
<evidence type="ECO:0000256" key="13">
    <source>
        <dbReference type="ARBA" id="ARBA00023033"/>
    </source>
</evidence>
<dbReference type="SUPFAM" id="SSF48264">
    <property type="entry name" value="Cytochrome P450"/>
    <property type="match status" value="1"/>
</dbReference>
<protein>
    <recommendedName>
        <fullName evidence="21">Benzoate 4-monooxygenase bphA</fullName>
        <ecNumber evidence="20">1.14.14.92</ecNumber>
    </recommendedName>
    <alternativeName>
        <fullName evidence="22">Benzoate-para-hydroxylase A</fullName>
    </alternativeName>
    <alternativeName>
        <fullName evidence="23">Cytochrome P450 monooxygenase cyp53A1</fullName>
    </alternativeName>
</protein>
<evidence type="ECO:0000256" key="5">
    <source>
        <dbReference type="ARBA" id="ARBA00010617"/>
    </source>
</evidence>
<feature type="compositionally biased region" description="Low complexity" evidence="25">
    <location>
        <begin position="113"/>
        <end position="129"/>
    </location>
</feature>
<sequence>MTELLRSATARCPPPRQARGTRLNTIIEDSREGEYSETPRYREARPNKNASQPQLKLKTSGLALASRLNRLLSPLSAGTTSSCSDTEWQNQMQTFDDLYDATDEESEMSDECTSISSTRPTSLLTPTTRNSISPTSRNRYPSLTIPSSTIWPSLQGAPKSSPIPPTPPPKIPVSPAALSFLGHSVPAVHAPPSLDGSVSSDQVSNISAPATPDVQSLPDNDWNPHEILVRPDLEDEEDADLQNPETSSDLQSIEIAIENTEEDWRQFLGNFPRIPGQARSPPVADPVREDTPSDTGVFLPEDALAMLRHIPLDVTPDPWSETSESNEEMWQIETPERPRSADDATPASDLSGYSFSRLSIPSPGGFFASLGPRARHTWSIPKLNNIPSSAIAERFYDLPFTRTEGEIVEQIIECPERSIDEQLTAVYDPRGPPTAIRIPSEDPAPHLEHAESPVSDDVDGVHEIARPGMYNPEERDENYEDELQKKAMASLDRTSVWLAAQASYLAALCETNPANTPVSEREDCIAIAESVTQAVAQVVSQKSVRFDETVPEAPSSQPSALASKDSIYWRGFQSIRRRARNTDTFMHRTMRFDAVQSIRLGLPNTHTNCLLGNYELVRPGRPPYRGPFSQAPRDSVVGSILEEKAQFSMLEKEQLVLTQISEPMWAMEALRYLNGGRLIASPAFKRLAKSKAVSTDSQRSGSRRIRVLDLGGHASCEWAWQIAHDYPNVKVYTVFTEHQAFNRGIKGPANHRQISVQNLWQLPFSNNKFDVISTRSLPALLKSERSSGDQQDEYELCLQECRRCLKPGGYLEFFVMDAQISRGGPYASATSVEFAYNLKTRGYDPTPTKSFLGRLQKGGFVGVKRAWMFLPMGNEPAVSPVPRETPEPRVKSHISECEAVQGPVGSTADAASVTGLFGGWIWEQWLLKLQIEMGREQGRLLEGIGSVFDEGRKNGAGWTCFFFKTLTNQTVIIELKNDIRIRGTLKSVDQYLNIKLDDVDVLDLDKYPHLSSVKNMFIRGSVVRYKADGPPQATSRQSRITQFATKADRPTGNGQGSSSLRREDSSKSNGGGGLFLDDRNGKKPASIDPSTPPRSRSRTPDDIWGEDDGDLVAPKEEERYNENGSAVKKRKVQSESSSPRTDQVKDEVSSTTPAPAKSRKVSGPFIDESDSEEDMGAFGDLGDEPAVLTKPEAKKDVTGVDNDRNDDDQTSDVAVPSLVREATSHIEDDELANFDDLEEDDFGGEEGLLDQENDDDEEEPEETIFGFDDSNDLPALEECDVDPGGIVAVCPICQIELVGLSDVDVSVHVNDCLDGKPSTVLPKLKPDTAAMALTRAELASIARPPQNDPYSSGTSKTASAFSKLMAGNAEDTAWTVAAAREVKSRGKQAYQRTCPFYKIIPGFSICVDAFRYGAVEGCNAYFLSHYHSDHYIGLTASWRHGPIYCSKATGNLVRQQLKVDPRWVVDLEFEKTTEVPNTGVQVTLIEANHCPGSAIFLFEKAMGSGPSKRIQRVLHCGDFRASPTHVQHALLRPEVVDSVTGQKRQQRIDVCYLDTTYLSPKYSFPSQIDVIEACAELCVSLDQGEDEGPAPWQSQKANKGGGSIMSKFFNSVTGSGKIQERSSRPQGRLLVVIGTYSIGKERVCLAIARALKSKIYATAGKQRVCACLEDAELSSLLTDDPVEAQVHMQTLFEIRAETLADYLDSMKPHFTRVVGFRPTGWTYRPPTERMLDNPPVSTVLHSAHWKTPFTARDLVPQRGSTRESACFGVPYSEHSSFRELTMFCCALRIGRVIPTVNVGSRKSRERMKAWVERWEAEKRKSGLTIPAMIAELLTPTGAAYVLTAAVFVYYILPYLQLWRLRDIPSPGFAAFSNLWLMLQARQGHRFITVDNAHKKHGKLVRIAPRHISIADDEAIQAVYGHGNGFLKADFYDAFVSIRRGLFNTRDRAEHTRKRKTVSHTFSMKSIGQFEQYIHGNAELFVKQWNRLADTQANPKTGYATLDALNWFNYLAFDIIGDLAFGAPFGMLEKGQDIAEMRLNPNDKPSYVQAVEVLNRRGEVSATLGACPSLIPWAKFIPDRFFKDGLEAVQNLAGIAVARVNERLRPEVMANNTRVDLLARLMEGKDSNGNKLGREELTAEALTQLIAGSDTTSNTSCAILYWCLRTPGVIEKLHKVLDESIPKDVDVPVHAMVKDIPYLQWVIWETMRIHSTSAMGLPREIPAGNPPVTISGHTFYPGDVVSVPSYTIHRSKEIWGPDAEQFVPERWDPKRLTARQKAAFIPFSTGPRACVGRNVAEMELLVICGTVFRLFDFEIQQDGPMETREGFLRKPLGLMVGMKRRRVAA</sequence>
<dbReference type="GO" id="GO:0003723">
    <property type="term" value="F:RNA binding"/>
    <property type="evidence" value="ECO:0007669"/>
    <property type="project" value="InterPro"/>
</dbReference>
<evidence type="ECO:0000256" key="22">
    <source>
        <dbReference type="ARBA" id="ARBA00081895"/>
    </source>
</evidence>
<dbReference type="CDD" id="cd11061">
    <property type="entry name" value="CYP67-like"/>
    <property type="match status" value="1"/>
</dbReference>
<dbReference type="GO" id="GO:0006303">
    <property type="term" value="P:double-strand break repair via nonhomologous end joining"/>
    <property type="evidence" value="ECO:0007669"/>
    <property type="project" value="TreeGrafter"/>
</dbReference>
<evidence type="ECO:0000256" key="14">
    <source>
        <dbReference type="ARBA" id="ARBA00023136"/>
    </source>
</evidence>
<evidence type="ECO:0000256" key="6">
    <source>
        <dbReference type="ARBA" id="ARBA00022617"/>
    </source>
</evidence>
<dbReference type="GO" id="GO:0005634">
    <property type="term" value="C:nucleus"/>
    <property type="evidence" value="ECO:0007669"/>
    <property type="project" value="UniProtKB-SubCell"/>
</dbReference>
<dbReference type="Pfam" id="PF07522">
    <property type="entry name" value="DRMBL"/>
    <property type="match status" value="1"/>
</dbReference>
<dbReference type="CDD" id="cd16273">
    <property type="entry name" value="SNM1A-1C-like_MBL-fold"/>
    <property type="match status" value="1"/>
</dbReference>
<keyword evidence="13" id="KW-0503">Monooxygenase</keyword>
<evidence type="ECO:0000313" key="27">
    <source>
        <dbReference type="EMBL" id="KAE8399564.1"/>
    </source>
</evidence>
<dbReference type="EC" id="1.14.14.92" evidence="20"/>
<feature type="binding site" description="axial binding residue" evidence="24">
    <location>
        <position position="2289"/>
    </location>
    <ligand>
        <name>heme</name>
        <dbReference type="ChEBI" id="CHEBI:30413"/>
    </ligand>
    <ligandPart>
        <name>Fe</name>
        <dbReference type="ChEBI" id="CHEBI:18248"/>
    </ligandPart>
</feature>
<evidence type="ECO:0000256" key="20">
    <source>
        <dbReference type="ARBA" id="ARBA00066552"/>
    </source>
</evidence>
<dbReference type="GO" id="GO:0006397">
    <property type="term" value="P:mRNA processing"/>
    <property type="evidence" value="ECO:0007669"/>
    <property type="project" value="InterPro"/>
</dbReference>
<dbReference type="FunFam" id="3.40.50.12650:FF:000007">
    <property type="entry name" value="DNA cross-link repair 1A protein, variant"/>
    <property type="match status" value="1"/>
</dbReference>
<dbReference type="GO" id="GO:0032991">
    <property type="term" value="C:protein-containing complex"/>
    <property type="evidence" value="ECO:0007669"/>
    <property type="project" value="UniProtKB-ARBA"/>
</dbReference>
<evidence type="ECO:0000256" key="3">
    <source>
        <dbReference type="ARBA" id="ARBA00004167"/>
    </source>
</evidence>
<dbReference type="Proteomes" id="UP000325579">
    <property type="component" value="Unassembled WGS sequence"/>
</dbReference>
<dbReference type="FunFam" id="3.60.15.10:FF:000038">
    <property type="entry name" value="DNA cross-link repair protein pso2/snm1"/>
    <property type="match status" value="1"/>
</dbReference>
<dbReference type="GO" id="GO:0016020">
    <property type="term" value="C:membrane"/>
    <property type="evidence" value="ECO:0007669"/>
    <property type="project" value="UniProtKB-SubCell"/>
</dbReference>
<keyword evidence="14" id="KW-0472">Membrane</keyword>
<evidence type="ECO:0000256" key="12">
    <source>
        <dbReference type="ARBA" id="ARBA00023004"/>
    </source>
</evidence>
<dbReference type="GO" id="GO:0018664">
    <property type="term" value="F:benzoate 4-monooxygenase activity"/>
    <property type="evidence" value="ECO:0007669"/>
    <property type="project" value="UniProtKB-EC"/>
</dbReference>
<feature type="region of interest" description="Disordered" evidence="25">
    <location>
        <begin position="315"/>
        <end position="348"/>
    </location>
</feature>
<dbReference type="PANTHER" id="PTHR23240:SF6">
    <property type="entry name" value="DNA CROSS-LINK REPAIR 1A PROTEIN"/>
    <property type="match status" value="1"/>
</dbReference>
<dbReference type="InterPro" id="IPR036396">
    <property type="entry name" value="Cyt_P450_sf"/>
</dbReference>
<dbReference type="InterPro" id="IPR017972">
    <property type="entry name" value="Cyt_P450_CS"/>
</dbReference>
<evidence type="ECO:0000256" key="11">
    <source>
        <dbReference type="ARBA" id="ARBA00023002"/>
    </source>
</evidence>
<dbReference type="PRINTS" id="PR00463">
    <property type="entry name" value="EP450I"/>
</dbReference>
<keyword evidence="28" id="KW-1185">Reference proteome</keyword>
<dbReference type="Gene3D" id="2.30.30.100">
    <property type="match status" value="1"/>
</dbReference>
<dbReference type="EMBL" id="ML736831">
    <property type="protein sequence ID" value="KAE8399564.1"/>
    <property type="molecule type" value="Genomic_DNA"/>
</dbReference>
<evidence type="ECO:0000256" key="10">
    <source>
        <dbReference type="ARBA" id="ARBA00022989"/>
    </source>
</evidence>
<feature type="compositionally biased region" description="Polar residues" evidence="25">
    <location>
        <begin position="196"/>
        <end position="218"/>
    </location>
</feature>
<evidence type="ECO:0000256" key="19">
    <source>
        <dbReference type="ARBA" id="ARBA00050706"/>
    </source>
</evidence>
<feature type="region of interest" description="Disordered" evidence="25">
    <location>
        <begin position="31"/>
        <end position="54"/>
    </location>
</feature>
<dbReference type="InterPro" id="IPR011084">
    <property type="entry name" value="DRMBL"/>
</dbReference>
<evidence type="ECO:0000256" key="7">
    <source>
        <dbReference type="ARBA" id="ARBA00022692"/>
    </source>
</evidence>
<evidence type="ECO:0000256" key="23">
    <source>
        <dbReference type="ARBA" id="ARBA00082391"/>
    </source>
</evidence>
<dbReference type="GO" id="GO:0005506">
    <property type="term" value="F:iron ion binding"/>
    <property type="evidence" value="ECO:0007669"/>
    <property type="project" value="InterPro"/>
</dbReference>
<keyword evidence="11" id="KW-0560">Oxidoreductase</keyword>
<feature type="region of interest" description="Disordered" evidence="25">
    <location>
        <begin position="428"/>
        <end position="455"/>
    </location>
</feature>
<feature type="compositionally biased region" description="Polar residues" evidence="25">
    <location>
        <begin position="1032"/>
        <end position="1044"/>
    </location>
</feature>
<feature type="region of interest" description="Disordered" evidence="25">
    <location>
        <begin position="110"/>
        <end position="143"/>
    </location>
</feature>